<proteinExistence type="predicted"/>
<evidence type="ECO:0000313" key="1">
    <source>
        <dbReference type="EMBL" id="KAK8217375.1"/>
    </source>
</evidence>
<reference evidence="1" key="1">
    <citation type="submission" date="2024-02" db="EMBL/GenBank/DDBJ databases">
        <title>Metagenome Assembled Genome of Zalaria obscura JY119.</title>
        <authorList>
            <person name="Vighnesh L."/>
            <person name="Jagadeeshwari U."/>
            <person name="Venkata Ramana C."/>
            <person name="Sasikala C."/>
        </authorList>
    </citation>
    <scope>NUCLEOTIDE SEQUENCE</scope>
    <source>
        <strain evidence="1">JY119</strain>
    </source>
</reference>
<sequence length="442" mass="48750">MLAAETPKTGKGQGRRTGFRKRADDPIFPWQREWAAEKPTPWDDSIYPTHRLVEMEALRERNRPKIMEYEAQQIIAKQEKDRANGNSSGSPAVKSKLKNLAEESEIATTTKSSPRKSVKFDAKSMSSFDAKPKATKARRNGDPSEGGDPYHAGRIRFGSEVDAMKSQSKGYEDVEAAVEAAMANPDDTDFTSIMATYDPGKRPIVDLEIAQISIMDIARTRLQLANIRVLSKLTAERIIDFCPDMLWQERLLQIVSESGVGNKDLAFRLGLNGAYIVVSSIAHRISAALGKKQSSSAYGEGEKQWFLDNQNDFNKYKSWRGVRPASYGTQSRTSLIPESDKKPANLKKKARRGKRDVSSPSLSVSSLPSLEEAPSSPSSETIDVAMKEPDDGYVEDSDDHDELANSSPQTKPASVTAKGKRRLSGTAAVSPAKRRTTRHSLA</sequence>
<comment type="caution">
    <text evidence="1">The sequence shown here is derived from an EMBL/GenBank/DDBJ whole genome shotgun (WGS) entry which is preliminary data.</text>
</comment>
<accession>A0ACC3SL03</accession>
<dbReference type="EMBL" id="JAMKPW020000006">
    <property type="protein sequence ID" value="KAK8217375.1"/>
    <property type="molecule type" value="Genomic_DNA"/>
</dbReference>
<protein>
    <submittedName>
        <fullName evidence="1">Uncharacterized protein</fullName>
    </submittedName>
</protein>
<organism evidence="1 2">
    <name type="scientific">Zalaria obscura</name>
    <dbReference type="NCBI Taxonomy" id="2024903"/>
    <lineage>
        <taxon>Eukaryota</taxon>
        <taxon>Fungi</taxon>
        <taxon>Dikarya</taxon>
        <taxon>Ascomycota</taxon>
        <taxon>Pezizomycotina</taxon>
        <taxon>Dothideomycetes</taxon>
        <taxon>Dothideomycetidae</taxon>
        <taxon>Dothideales</taxon>
        <taxon>Zalariaceae</taxon>
        <taxon>Zalaria</taxon>
    </lineage>
</organism>
<gene>
    <name evidence="1" type="ORF">M8818_001628</name>
</gene>
<evidence type="ECO:0000313" key="2">
    <source>
        <dbReference type="Proteomes" id="UP001320706"/>
    </source>
</evidence>
<dbReference type="Proteomes" id="UP001320706">
    <property type="component" value="Unassembled WGS sequence"/>
</dbReference>
<name>A0ACC3SL03_9PEZI</name>
<keyword evidence="2" id="KW-1185">Reference proteome</keyword>